<gene>
    <name evidence="12" type="primary">dnaE</name>
    <name evidence="12" type="ordered locus">BAMF_2726</name>
</gene>
<keyword evidence="6" id="KW-0548">Nucleotidyltransferase</keyword>
<dbReference type="Gene3D" id="1.10.10.1600">
    <property type="entry name" value="Bacterial DNA polymerase III alpha subunit, thumb domain"/>
    <property type="match status" value="1"/>
</dbReference>
<dbReference type="Pfam" id="PF02811">
    <property type="entry name" value="PHP"/>
    <property type="match status" value="1"/>
</dbReference>
<protein>
    <recommendedName>
        <fullName evidence="4">DNA polymerase III subunit alpha</fullName>
        <ecNumber evidence="3">2.7.7.7</ecNumber>
    </recommendedName>
</protein>
<comment type="similarity">
    <text evidence="2">Belongs to the DNA polymerase type-C family. DnaE subfamily.</text>
</comment>
<comment type="catalytic activity">
    <reaction evidence="10">
        <text>DNA(n) + a 2'-deoxyribonucleoside 5'-triphosphate = DNA(n+1) + diphosphate</text>
        <dbReference type="Rhea" id="RHEA:22508"/>
        <dbReference type="Rhea" id="RHEA-COMP:17339"/>
        <dbReference type="Rhea" id="RHEA-COMP:17340"/>
        <dbReference type="ChEBI" id="CHEBI:33019"/>
        <dbReference type="ChEBI" id="CHEBI:61560"/>
        <dbReference type="ChEBI" id="CHEBI:173112"/>
        <dbReference type="EC" id="2.7.7.7"/>
    </reaction>
</comment>
<dbReference type="Pfam" id="PF01336">
    <property type="entry name" value="tRNA_anti-codon"/>
    <property type="match status" value="1"/>
</dbReference>
<dbReference type="Proteomes" id="UP000006562">
    <property type="component" value="Chromosome"/>
</dbReference>
<dbReference type="GO" id="GO:0006260">
    <property type="term" value="P:DNA replication"/>
    <property type="evidence" value="ECO:0007669"/>
    <property type="project" value="UniProtKB-KW"/>
</dbReference>
<dbReference type="InterPro" id="IPR004013">
    <property type="entry name" value="PHP_dom"/>
</dbReference>
<dbReference type="EC" id="2.7.7.7" evidence="3"/>
<dbReference type="InterPro" id="IPR029460">
    <property type="entry name" value="DNAPol_HHH"/>
</dbReference>
<dbReference type="GO" id="GO:0005737">
    <property type="term" value="C:cytoplasm"/>
    <property type="evidence" value="ECO:0007669"/>
    <property type="project" value="UniProtKB-SubCell"/>
</dbReference>
<dbReference type="InterPro" id="IPR004805">
    <property type="entry name" value="DnaE2/DnaE/PolC"/>
</dbReference>
<proteinExistence type="inferred from homology"/>
<evidence type="ECO:0000259" key="11">
    <source>
        <dbReference type="SMART" id="SM00481"/>
    </source>
</evidence>
<comment type="subcellular location">
    <subcellularLocation>
        <location evidence="1">Cytoplasm</location>
    </subcellularLocation>
</comment>
<evidence type="ECO:0000313" key="13">
    <source>
        <dbReference type="Proteomes" id="UP000006562"/>
    </source>
</evidence>
<dbReference type="InterPro" id="IPR040982">
    <property type="entry name" value="DNA_pol3_finger"/>
</dbReference>
<evidence type="ECO:0000256" key="10">
    <source>
        <dbReference type="ARBA" id="ARBA00049244"/>
    </source>
</evidence>
<reference evidence="12 13" key="1">
    <citation type="journal article" date="2011" name="Int. J. Syst. Evol. Microbiol.">
        <title>Relationship of Bacillus amyloliquefaciens clades associated with strains DSM 7T and FZB42T: a proposal for Bacillus amyloliquefaciens subsp. amyloliquefaciens subsp. nov. and Bacillus amyloliquefaciens subsp. plantarum subsp. nov. based on complete genome sequence comparisons.</title>
        <authorList>
            <person name="Borriss R."/>
            <person name="Chen X.H."/>
            <person name="Rueckert C."/>
            <person name="Blom J."/>
            <person name="Becker A."/>
            <person name="Baumgarth B."/>
            <person name="Fan B."/>
            <person name="Pukall R."/>
            <person name="Schumann P."/>
            <person name="Sproer C."/>
            <person name="Junge H."/>
            <person name="Vater J."/>
            <person name="Puhler A."/>
            <person name="Klenk H.P."/>
        </authorList>
    </citation>
    <scope>NUCLEOTIDE SEQUENCE [LARGE SCALE GENOMIC DNA]</scope>
    <source>
        <strain evidence="13">DSM 7</strain>
    </source>
</reference>
<dbReference type="SUPFAM" id="SSF89550">
    <property type="entry name" value="PHP domain-like"/>
    <property type="match status" value="1"/>
</dbReference>
<dbReference type="GO" id="GO:0003676">
    <property type="term" value="F:nucleic acid binding"/>
    <property type="evidence" value="ECO:0007669"/>
    <property type="project" value="InterPro"/>
</dbReference>
<comment type="function">
    <text evidence="9">DNA polymerase III is a complex, multichain enzyme responsible for most of the replicative synthesis in bacteria. This DNA polymerase also exhibits 3' to 5' exonuclease activity. The alpha chain is the DNA polymerase.</text>
</comment>
<evidence type="ECO:0000256" key="5">
    <source>
        <dbReference type="ARBA" id="ARBA00022679"/>
    </source>
</evidence>
<dbReference type="InterPro" id="IPR004365">
    <property type="entry name" value="NA-bd_OB_tRNA"/>
</dbReference>
<dbReference type="Pfam" id="PF14579">
    <property type="entry name" value="HHH_6"/>
    <property type="match status" value="1"/>
</dbReference>
<evidence type="ECO:0000256" key="2">
    <source>
        <dbReference type="ARBA" id="ARBA00009496"/>
    </source>
</evidence>
<evidence type="ECO:0000256" key="3">
    <source>
        <dbReference type="ARBA" id="ARBA00012417"/>
    </source>
</evidence>
<evidence type="ECO:0000256" key="6">
    <source>
        <dbReference type="ARBA" id="ARBA00022695"/>
    </source>
</evidence>
<keyword evidence="13" id="KW-1185">Reference proteome</keyword>
<feature type="domain" description="Polymerase/histidinol phosphatase N-terminal" evidence="11">
    <location>
        <begin position="7"/>
        <end position="74"/>
    </location>
</feature>
<organism evidence="12 13">
    <name type="scientific">Bacillus amyloliquefaciens (strain ATCC 23350 / DSM 7 / BCRC 11601 / CCUG 28519 / NBRC 15535 / NRRL B-14393 / F)</name>
    <dbReference type="NCBI Taxonomy" id="692420"/>
    <lineage>
        <taxon>Bacteria</taxon>
        <taxon>Bacillati</taxon>
        <taxon>Bacillota</taxon>
        <taxon>Bacilli</taxon>
        <taxon>Bacillales</taxon>
        <taxon>Bacillaceae</taxon>
        <taxon>Bacillus</taxon>
        <taxon>Bacillus amyloliquefaciens group</taxon>
    </lineage>
</organism>
<dbReference type="AlphaFoldDB" id="A0A9P1NIH7"/>
<dbReference type="InterPro" id="IPR041931">
    <property type="entry name" value="DNA_pol3_alpha_thumb_dom"/>
</dbReference>
<dbReference type="EMBL" id="FN597644">
    <property type="protein sequence ID" value="CBI43852.1"/>
    <property type="molecule type" value="Genomic_DNA"/>
</dbReference>
<keyword evidence="5" id="KW-0808">Transferase</keyword>
<evidence type="ECO:0000256" key="1">
    <source>
        <dbReference type="ARBA" id="ARBA00004496"/>
    </source>
</evidence>
<keyword evidence="8" id="KW-0239">DNA-directed DNA polymerase</keyword>
<dbReference type="GO" id="GO:0003887">
    <property type="term" value="F:DNA-directed DNA polymerase activity"/>
    <property type="evidence" value="ECO:0007669"/>
    <property type="project" value="UniProtKB-KW"/>
</dbReference>
<accession>A0A9P1NIH7</accession>
<sequence>MAALSFVHLQVRSGYSLLNSAASVKEIVTQAKELGYSSLALTDENVMYGAIEFYKACKSHGIKPIIGLTASIYTDETELEARPLVLLAETNTGYQNLLKISSALQSIAKGGMKRKWMKSYHEGLIAITPGENGYIESLLQAGEFEEAVRVAEGFRELFGEGRFYLGYQPFKGHETLSEEILRLSAETEIAVCAAGDVRYIKKEDQDAYRCLCAIKAGEKWEDQSGDLPDLYLRPPEEMENIYMKNPEAVKAAARVAQQCQVDVSLGQTQLPSFPAPDGKSADDYLAEVCHEGLRLRFGTPDERAVRRLEYELDVIRRMKFSDYFLIVWDFMKYAHEKGIVTGPGRGSAAGSLVAYSLFITDVDPLKHSLLFERFLNPERISMPDIDIDFPDTRRDEVIQYVQNKYGSMHVAQIITFGTLAAKAALRDTGRVFGISPKEADQLARLIPSKPGMTLEEARRQSAQLNRRLSESAVLHKVFQIARKIEGLPRHTSTHAAGVVLSKEPLSEVVPLQEGHDGVYLTQYAMDHLEDLGLLKMDFLGLRNLTLIESIKTMIEKETNTKIDFSEISYQDEKTFSLLSNGDTTGIFQLESSGMRNVLKRLKPSRLEDIVAVNALYRPGPMENIPLFIDRKHGRARVEVPHEDVRNILSDTYGVIVYQEQIMMIASRMAGFSLGEADLLRRAVSKKQKDILDRERSHFVEGCLKKEYSVVTANEVYDLIVKFANYGFNRSHAVAYSMIGYQLAYLKAHYPLYFMCGLLTSVIGNEDKISQYLHEAKGSGLQVLPPSVNKSGFPFAPENGAVRYSLRAIKNVGVSAVKDIYKARTHKPFEDLFDFCFRVPAKSVNRKTIEALIFSGAMDEFNQNRAALLASVDVALEHAELFRADDDQMGLFLEESFSIKPKYVEAEEFPLVDKLRFEKEALGVYFSSHPLSAFRNLLKKRGAQAIATALQMPKGQLSIGALLAGIKTIRTKTGQHMAFLTLSDETGEMEAVVFPDQYRRLSPLLKEGALLFASGKMEERQEKIQFIMSSASLLEQTEADRAPSVYIKIEGSRHNQEFLEKMKRILLEHKGETGVYLYYEKDKQTIRLPDTFHIQADHQALYRLKELLGRENVVLK</sequence>
<dbReference type="InterPro" id="IPR011708">
    <property type="entry name" value="DNA_pol3_alpha_NTPase_dom"/>
</dbReference>
<dbReference type="Gene3D" id="3.20.20.140">
    <property type="entry name" value="Metal-dependent hydrolases"/>
    <property type="match status" value="1"/>
</dbReference>
<dbReference type="NCBIfam" id="NF005377">
    <property type="entry name" value="PRK06920.1"/>
    <property type="match status" value="1"/>
</dbReference>
<evidence type="ECO:0000256" key="4">
    <source>
        <dbReference type="ARBA" id="ARBA00019114"/>
    </source>
</evidence>
<dbReference type="PANTHER" id="PTHR32294">
    <property type="entry name" value="DNA POLYMERASE III SUBUNIT ALPHA"/>
    <property type="match status" value="1"/>
</dbReference>
<dbReference type="CDD" id="cd04485">
    <property type="entry name" value="DnaE_OBF"/>
    <property type="match status" value="1"/>
</dbReference>
<dbReference type="InterPro" id="IPR003141">
    <property type="entry name" value="Pol/His_phosphatase_N"/>
</dbReference>
<dbReference type="Gene3D" id="1.10.150.870">
    <property type="match status" value="1"/>
</dbReference>
<evidence type="ECO:0000256" key="8">
    <source>
        <dbReference type="ARBA" id="ARBA00022932"/>
    </source>
</evidence>
<dbReference type="InterPro" id="IPR016195">
    <property type="entry name" value="Pol/histidinol_Pase-like"/>
</dbReference>
<dbReference type="NCBIfam" id="NF004226">
    <property type="entry name" value="PRK05673.1"/>
    <property type="match status" value="1"/>
</dbReference>
<evidence type="ECO:0000313" key="12">
    <source>
        <dbReference type="EMBL" id="CBI43852.1"/>
    </source>
</evidence>
<dbReference type="NCBIfam" id="TIGR00594">
    <property type="entry name" value="polc"/>
    <property type="match status" value="1"/>
</dbReference>
<dbReference type="GO" id="GO:0008408">
    <property type="term" value="F:3'-5' exonuclease activity"/>
    <property type="evidence" value="ECO:0007669"/>
    <property type="project" value="InterPro"/>
</dbReference>
<keyword evidence="7" id="KW-0235">DNA replication</keyword>
<dbReference type="PANTHER" id="PTHR32294:SF0">
    <property type="entry name" value="DNA POLYMERASE III SUBUNIT ALPHA"/>
    <property type="match status" value="1"/>
</dbReference>
<evidence type="ECO:0000256" key="7">
    <source>
        <dbReference type="ARBA" id="ARBA00022705"/>
    </source>
</evidence>
<dbReference type="KEGG" id="bao:BAMF_2726"/>
<dbReference type="Pfam" id="PF07733">
    <property type="entry name" value="DNA_pol3_alpha"/>
    <property type="match status" value="1"/>
</dbReference>
<evidence type="ECO:0000256" key="9">
    <source>
        <dbReference type="ARBA" id="ARBA00025611"/>
    </source>
</evidence>
<dbReference type="SMART" id="SM00481">
    <property type="entry name" value="POLIIIAc"/>
    <property type="match status" value="1"/>
</dbReference>
<dbReference type="Pfam" id="PF17657">
    <property type="entry name" value="DNA_pol3_finger"/>
    <property type="match status" value="1"/>
</dbReference>
<reference evidence="13" key="2">
    <citation type="journal article" date="2011" name="J. Biotechnol.">
        <title>Genome sequence of B. amyloliquefaciens type strain DSM7(T) reveals differences to plant-associated B. amyloliquefaciens FZB42.</title>
        <authorList>
            <person name="Ruckert C."/>
            <person name="Blom J."/>
            <person name="Chen X."/>
            <person name="Reva O."/>
            <person name="Borriss R."/>
        </authorList>
    </citation>
    <scope>NUCLEOTIDE SEQUENCE [LARGE SCALE GENOMIC DNA]</scope>
    <source>
        <strain evidence="13">DSM 7</strain>
    </source>
</reference>
<name>A0A9P1NIH7_BACAS</name>